<dbReference type="STRING" id="1860102.ACCAA_1000007"/>
<dbReference type="PROSITE" id="PS50110">
    <property type="entry name" value="RESPONSE_REGULATORY"/>
    <property type="match status" value="1"/>
</dbReference>
<organism evidence="4 5">
    <name type="scientific">Candidatus Accumulibacter aalborgensis</name>
    <dbReference type="NCBI Taxonomy" id="1860102"/>
    <lineage>
        <taxon>Bacteria</taxon>
        <taxon>Pseudomonadati</taxon>
        <taxon>Pseudomonadota</taxon>
        <taxon>Betaproteobacteria</taxon>
        <taxon>Candidatus Accumulibacter</taxon>
    </lineage>
</organism>
<dbReference type="EMBL" id="FLQX01000003">
    <property type="protein sequence ID" value="SBT03384.1"/>
    <property type="molecule type" value="Genomic_DNA"/>
</dbReference>
<reference evidence="4 5" key="1">
    <citation type="submission" date="2016-06" db="EMBL/GenBank/DDBJ databases">
        <authorList>
            <person name="Kjaerup R.B."/>
            <person name="Dalgaard T.S."/>
            <person name="Juul-Madsen H.R."/>
        </authorList>
    </citation>
    <scope>NUCLEOTIDE SEQUENCE [LARGE SCALE GENOMIC DNA]</scope>
    <source>
        <strain evidence="4">3</strain>
    </source>
</reference>
<dbReference type="InterPro" id="IPR011006">
    <property type="entry name" value="CheY-like_superfamily"/>
</dbReference>
<feature type="compositionally biased region" description="Basic residues" evidence="2">
    <location>
        <begin position="116"/>
        <end position="130"/>
    </location>
</feature>
<dbReference type="InterPro" id="IPR001789">
    <property type="entry name" value="Sig_transdc_resp-reg_receiver"/>
</dbReference>
<dbReference type="SUPFAM" id="SSF52172">
    <property type="entry name" value="CheY-like"/>
    <property type="match status" value="1"/>
</dbReference>
<feature type="region of interest" description="Disordered" evidence="2">
    <location>
        <begin position="168"/>
        <end position="231"/>
    </location>
</feature>
<dbReference type="PANTHER" id="PTHR42872">
    <property type="entry name" value="PROTEIN-GLUTAMATE METHYLESTERASE/PROTEIN-GLUTAMINE GLUTAMINASE"/>
    <property type="match status" value="1"/>
</dbReference>
<dbReference type="Proteomes" id="UP000199169">
    <property type="component" value="Unassembled WGS sequence"/>
</dbReference>
<keyword evidence="1" id="KW-0597">Phosphoprotein</keyword>
<protein>
    <recommendedName>
        <fullName evidence="3">Response regulatory domain-containing protein</fullName>
    </recommendedName>
</protein>
<feature type="modified residue" description="4-aspartylphosphate" evidence="1">
    <location>
        <position position="63"/>
    </location>
</feature>
<evidence type="ECO:0000256" key="2">
    <source>
        <dbReference type="SAM" id="MobiDB-lite"/>
    </source>
</evidence>
<feature type="domain" description="Response regulatory" evidence="3">
    <location>
        <begin position="12"/>
        <end position="157"/>
    </location>
</feature>
<evidence type="ECO:0000313" key="4">
    <source>
        <dbReference type="EMBL" id="SBT03384.1"/>
    </source>
</evidence>
<dbReference type="Pfam" id="PF00072">
    <property type="entry name" value="Response_reg"/>
    <property type="match status" value="1"/>
</dbReference>
<evidence type="ECO:0000256" key="1">
    <source>
        <dbReference type="PROSITE-ProRule" id="PRU00169"/>
    </source>
</evidence>
<name>A0A1A8XDV6_9PROT</name>
<dbReference type="GO" id="GO:0000160">
    <property type="term" value="P:phosphorelay signal transduction system"/>
    <property type="evidence" value="ECO:0007669"/>
    <property type="project" value="InterPro"/>
</dbReference>
<keyword evidence="5" id="KW-1185">Reference proteome</keyword>
<feature type="compositionally biased region" description="Basic residues" evidence="2">
    <location>
        <begin position="95"/>
        <end position="109"/>
    </location>
</feature>
<dbReference type="SMART" id="SM00448">
    <property type="entry name" value="REC"/>
    <property type="match status" value="1"/>
</dbReference>
<sequence>MSKTAADSGRIRVLVVDDQALIRRGMTLMLSLEADIEVVGQASDGIEAVALAESLTPDVVLMDLHMPRKGGGRGDARDHDGAAAYARAGADHPGRRGVRLRRRTRRRSRVSAQGRQRGRTPRNRARRPSRRVAADAADCAQGDGSVSAAVLPSSGAPCWRRDHFQRTCRHDSDGNSVVATGSIEQQGRKDPRPDRRGQEQQADRGRRLSGRRHGEELRQPDHGKTARQYTHRACRHVPAPAASCLTSVAYD</sequence>
<feature type="compositionally biased region" description="Basic and acidic residues" evidence="2">
    <location>
        <begin position="186"/>
        <end position="224"/>
    </location>
</feature>
<dbReference type="Gene3D" id="3.40.50.2300">
    <property type="match status" value="1"/>
</dbReference>
<dbReference type="CDD" id="cd17541">
    <property type="entry name" value="REC_CheB-like"/>
    <property type="match status" value="1"/>
</dbReference>
<evidence type="ECO:0000259" key="3">
    <source>
        <dbReference type="PROSITE" id="PS50110"/>
    </source>
</evidence>
<gene>
    <name evidence="4" type="ORF">ACCAA_1000007</name>
</gene>
<proteinExistence type="predicted"/>
<dbReference type="PANTHER" id="PTHR42872:SF6">
    <property type="entry name" value="PROTEIN-GLUTAMATE METHYLESTERASE_PROTEIN-GLUTAMINE GLUTAMINASE"/>
    <property type="match status" value="1"/>
</dbReference>
<dbReference type="AlphaFoldDB" id="A0A1A8XDV6"/>
<evidence type="ECO:0000313" key="5">
    <source>
        <dbReference type="Proteomes" id="UP000199169"/>
    </source>
</evidence>
<feature type="region of interest" description="Disordered" evidence="2">
    <location>
        <begin position="85"/>
        <end position="156"/>
    </location>
</feature>
<feature type="compositionally biased region" description="Polar residues" evidence="2">
    <location>
        <begin position="174"/>
        <end position="185"/>
    </location>
</feature>
<accession>A0A1A8XDV6</accession>